<organism evidence="1 2">
    <name type="scientific">Rubripirellula lacrimiformis</name>
    <dbReference type="NCBI Taxonomy" id="1930273"/>
    <lineage>
        <taxon>Bacteria</taxon>
        <taxon>Pseudomonadati</taxon>
        <taxon>Planctomycetota</taxon>
        <taxon>Planctomycetia</taxon>
        <taxon>Pirellulales</taxon>
        <taxon>Pirellulaceae</taxon>
        <taxon>Rubripirellula</taxon>
    </lineage>
</organism>
<evidence type="ECO:0000313" key="2">
    <source>
        <dbReference type="Proteomes" id="UP000318538"/>
    </source>
</evidence>
<dbReference type="Proteomes" id="UP000318538">
    <property type="component" value="Chromosome"/>
</dbReference>
<dbReference type="EMBL" id="CP036525">
    <property type="protein sequence ID" value="QDT01733.1"/>
    <property type="molecule type" value="Genomic_DNA"/>
</dbReference>
<evidence type="ECO:0000313" key="1">
    <source>
        <dbReference type="EMBL" id="QDT01733.1"/>
    </source>
</evidence>
<dbReference type="AlphaFoldDB" id="A0A517N3M2"/>
<reference evidence="1 2" key="1">
    <citation type="submission" date="2019-02" db="EMBL/GenBank/DDBJ databases">
        <title>Deep-cultivation of Planctomycetes and their phenomic and genomic characterization uncovers novel biology.</title>
        <authorList>
            <person name="Wiegand S."/>
            <person name="Jogler M."/>
            <person name="Boedeker C."/>
            <person name="Pinto D."/>
            <person name="Vollmers J."/>
            <person name="Rivas-Marin E."/>
            <person name="Kohn T."/>
            <person name="Peeters S.H."/>
            <person name="Heuer A."/>
            <person name="Rast P."/>
            <person name="Oberbeckmann S."/>
            <person name="Bunk B."/>
            <person name="Jeske O."/>
            <person name="Meyerdierks A."/>
            <person name="Storesund J.E."/>
            <person name="Kallscheuer N."/>
            <person name="Luecker S."/>
            <person name="Lage O.M."/>
            <person name="Pohl T."/>
            <person name="Merkel B.J."/>
            <person name="Hornburger P."/>
            <person name="Mueller R.-W."/>
            <person name="Bruemmer F."/>
            <person name="Labrenz M."/>
            <person name="Spormann A.M."/>
            <person name="Op den Camp H."/>
            <person name="Overmann J."/>
            <person name="Amann R."/>
            <person name="Jetten M.S.M."/>
            <person name="Mascher T."/>
            <person name="Medema M.H."/>
            <person name="Devos D.P."/>
            <person name="Kaster A.-K."/>
            <person name="Ovreas L."/>
            <person name="Rohde M."/>
            <person name="Galperin M.Y."/>
            <person name="Jogler C."/>
        </authorList>
    </citation>
    <scope>NUCLEOTIDE SEQUENCE [LARGE SCALE GENOMIC DNA]</scope>
    <source>
        <strain evidence="1 2">K22_7</strain>
    </source>
</reference>
<dbReference type="RefSeq" id="WP_218933662.1">
    <property type="nucleotide sequence ID" value="NZ_CP036525.1"/>
</dbReference>
<dbReference type="KEGG" id="rlc:K227x_01000"/>
<accession>A0A517N3M2</accession>
<sequence length="105" mass="11281">MPSFFGLEGGFLALVPMMGLDEISATSGQTGKPSRATLRMIKAPSGSHTHPSEQKFSYSILMPVKFRRIGSSGIGMVGGGSIAAVETPFQPSNALSRRPYFFQQR</sequence>
<gene>
    <name evidence="1" type="ORF">K227x_01000</name>
</gene>
<keyword evidence="2" id="KW-1185">Reference proteome</keyword>
<protein>
    <submittedName>
        <fullName evidence="1">Uncharacterized protein</fullName>
    </submittedName>
</protein>
<proteinExistence type="predicted"/>
<name>A0A517N3M2_9BACT</name>